<dbReference type="Gene3D" id="3.30.750.24">
    <property type="entry name" value="STAS domain"/>
    <property type="match status" value="1"/>
</dbReference>
<organism evidence="2 3">
    <name type="scientific">Edwardsiella ictaluri</name>
    <dbReference type="NCBI Taxonomy" id="67780"/>
    <lineage>
        <taxon>Bacteria</taxon>
        <taxon>Pseudomonadati</taxon>
        <taxon>Pseudomonadota</taxon>
        <taxon>Gammaproteobacteria</taxon>
        <taxon>Enterobacterales</taxon>
        <taxon>Hafniaceae</taxon>
        <taxon>Edwardsiella</taxon>
    </lineage>
</organism>
<dbReference type="InterPro" id="IPR036513">
    <property type="entry name" value="STAS_dom_sf"/>
</dbReference>
<proteinExistence type="predicted"/>
<protein>
    <submittedName>
        <fullName evidence="2">STAS domain-containing protein</fullName>
    </submittedName>
</protein>
<sequence>MNLAVEKVDDLTMVSPLIRRLDASVVGVFRQNIVTLAVQGHYRLLLGFSQVDFIDRRCLGALLSRLRLLNHRCDLLLCGLSEHILGMFCIIRMDRAFHIGTDRQQMLVLHGVWGGSP</sequence>
<name>A0ABY8GHJ0_EDWIC</name>
<reference evidence="2 3" key="1">
    <citation type="submission" date="2022-02" db="EMBL/GenBank/DDBJ databases">
        <title>Phenotypic, genotypic and serological characterization of Edwardsiella ictaluri from catfish and ornamental fish species.</title>
        <authorList>
            <person name="Rose D."/>
            <person name="Tekedar H.C."/>
            <person name="Waldbieser G.C."/>
            <person name="Aarattuthodi S."/>
            <person name="Griffin M.J."/>
        </authorList>
    </citation>
    <scope>NUCLEOTIDE SEQUENCE [LARGE SCALE GENOMIC DNA]</scope>
    <source>
        <strain evidence="2 3">13 TAL-140 K3</strain>
    </source>
</reference>
<feature type="domain" description="STAS" evidence="1">
    <location>
        <begin position="5"/>
        <end position="103"/>
    </location>
</feature>
<dbReference type="SUPFAM" id="SSF52091">
    <property type="entry name" value="SpoIIaa-like"/>
    <property type="match status" value="1"/>
</dbReference>
<evidence type="ECO:0000313" key="3">
    <source>
        <dbReference type="Proteomes" id="UP001222680"/>
    </source>
</evidence>
<accession>A0ABY8GHJ0</accession>
<keyword evidence="3" id="KW-1185">Reference proteome</keyword>
<dbReference type="GeneID" id="69539871"/>
<evidence type="ECO:0000313" key="2">
    <source>
        <dbReference type="EMBL" id="WFN96987.1"/>
    </source>
</evidence>
<dbReference type="InterPro" id="IPR002645">
    <property type="entry name" value="STAS_dom"/>
</dbReference>
<evidence type="ECO:0000259" key="1">
    <source>
        <dbReference type="Pfam" id="PF01740"/>
    </source>
</evidence>
<dbReference type="CDD" id="cd07043">
    <property type="entry name" value="STAS_anti-anti-sigma_factors"/>
    <property type="match status" value="1"/>
</dbReference>
<dbReference type="RefSeq" id="WP_015872239.1">
    <property type="nucleotide sequence ID" value="NZ_AP028097.1"/>
</dbReference>
<gene>
    <name evidence="2" type="ORF">MAY91_02335</name>
</gene>
<dbReference type="Pfam" id="PF01740">
    <property type="entry name" value="STAS"/>
    <property type="match status" value="1"/>
</dbReference>
<dbReference type="EMBL" id="CP092014">
    <property type="protein sequence ID" value="WFN96987.1"/>
    <property type="molecule type" value="Genomic_DNA"/>
</dbReference>
<dbReference type="Proteomes" id="UP001222680">
    <property type="component" value="Chromosome"/>
</dbReference>